<gene>
    <name evidence="4" type="ORF">C4B63_83g64</name>
</gene>
<reference evidence="4 5" key="1">
    <citation type="journal article" date="2018" name="Microb. Genom.">
        <title>Expanding an expanded genome: long-read sequencing of Trypanosoma cruzi.</title>
        <authorList>
            <person name="Berna L."/>
            <person name="Rodriguez M."/>
            <person name="Chiribao M.L."/>
            <person name="Parodi-Talice A."/>
            <person name="Pita S."/>
            <person name="Rijo G."/>
            <person name="Alvarez-Valin F."/>
            <person name="Robello C."/>
        </authorList>
    </citation>
    <scope>NUCLEOTIDE SEQUENCE [LARGE SCALE GENOMIC DNA]</scope>
    <source>
        <strain evidence="4 5">Dm28c</strain>
    </source>
</reference>
<dbReference type="SUPFAM" id="SSF55856">
    <property type="entry name" value="Cytochrome b5-like heme/steroid binding domain"/>
    <property type="match status" value="1"/>
</dbReference>
<name>A0A2V2UX97_TRYCR</name>
<feature type="transmembrane region" description="Helical" evidence="2">
    <location>
        <begin position="12"/>
        <end position="32"/>
    </location>
</feature>
<dbReference type="VEuPathDB" id="TriTrypDB:TcBrA4_0116720"/>
<dbReference type="GO" id="GO:0005783">
    <property type="term" value="C:endoplasmic reticulum"/>
    <property type="evidence" value="ECO:0007669"/>
    <property type="project" value="TreeGrafter"/>
</dbReference>
<dbReference type="InterPro" id="IPR036400">
    <property type="entry name" value="Cyt_B5-like_heme/steroid_sf"/>
</dbReference>
<dbReference type="VEuPathDB" id="TriTrypDB:TcCLB.506315.70"/>
<dbReference type="VEuPathDB" id="TriTrypDB:BCY84_21734"/>
<dbReference type="VEuPathDB" id="TriTrypDB:C3747_176g54"/>
<dbReference type="PANTHER" id="PTHR10281">
    <property type="entry name" value="MEMBRANE-ASSOCIATED PROGESTERONE RECEPTOR COMPONENT-RELATED"/>
    <property type="match status" value="1"/>
</dbReference>
<comment type="caution">
    <text evidence="4">The sequence shown here is derived from an EMBL/GenBank/DDBJ whole genome shotgun (WGS) entry which is preliminary data.</text>
</comment>
<dbReference type="VEuPathDB" id="TriTrypDB:TcCL_ESM06449"/>
<organism evidence="4 5">
    <name type="scientific">Trypanosoma cruzi</name>
    <dbReference type="NCBI Taxonomy" id="5693"/>
    <lineage>
        <taxon>Eukaryota</taxon>
        <taxon>Discoba</taxon>
        <taxon>Euglenozoa</taxon>
        <taxon>Kinetoplastea</taxon>
        <taxon>Metakinetoplastina</taxon>
        <taxon>Trypanosomatida</taxon>
        <taxon>Trypanosomatidae</taxon>
        <taxon>Trypanosoma</taxon>
        <taxon>Schizotrypanum</taxon>
    </lineage>
</organism>
<evidence type="ECO:0000259" key="3">
    <source>
        <dbReference type="SMART" id="SM01117"/>
    </source>
</evidence>
<dbReference type="PANTHER" id="PTHR10281:SF104">
    <property type="entry name" value="CYTOCHROME B5 HEME-BINDING DOMAIN-CONTAINING PROTEIN"/>
    <property type="match status" value="1"/>
</dbReference>
<dbReference type="VEuPathDB" id="TriTrypDB:TCSYLVIO_003808"/>
<sequence>MAFALQTELTFFHFLFSFIVGTMTFMFFLFFLRKRQRLFEAAPRNIFVPRAYTLEELSEYDGIKKPLAFVGVRGVIYSCSMDFYGPKGPYNAFSGRDSSRHLGKVTVGQEESNADWTTLSASHIATLNGWDELLRSKYVPVGWIIPSEDFTKRAEAFEE</sequence>
<dbReference type="Proteomes" id="UP000246121">
    <property type="component" value="Unassembled WGS sequence"/>
</dbReference>
<dbReference type="VEuPathDB" id="TriTrypDB:TcG_02512"/>
<comment type="similarity">
    <text evidence="1">Belongs to the cytochrome b5 family. MAPR subfamily.</text>
</comment>
<dbReference type="InterPro" id="IPR050577">
    <property type="entry name" value="MAPR/NEUFC/NENF-like"/>
</dbReference>
<proteinExistence type="inferred from homology"/>
<dbReference type="InterPro" id="IPR001199">
    <property type="entry name" value="Cyt_B5-like_heme/steroid-bd"/>
</dbReference>
<dbReference type="VEuPathDB" id="TriTrypDB:C4B63_83g64"/>
<dbReference type="AlphaFoldDB" id="A0A2V2UX97"/>
<dbReference type="GO" id="GO:0016020">
    <property type="term" value="C:membrane"/>
    <property type="evidence" value="ECO:0007669"/>
    <property type="project" value="TreeGrafter"/>
</dbReference>
<keyword evidence="2" id="KW-0812">Transmembrane</keyword>
<dbReference type="VEuPathDB" id="TriTrypDB:TCDM_14508"/>
<keyword evidence="2" id="KW-0472">Membrane</keyword>
<dbReference type="SMART" id="SM01117">
    <property type="entry name" value="Cyt-b5"/>
    <property type="match status" value="1"/>
</dbReference>
<dbReference type="Gene3D" id="3.10.120.10">
    <property type="entry name" value="Cytochrome b5-like heme/steroid binding domain"/>
    <property type="match status" value="1"/>
</dbReference>
<feature type="domain" description="Cytochrome b5 heme-binding" evidence="3">
    <location>
        <begin position="52"/>
        <end position="145"/>
    </location>
</feature>
<evidence type="ECO:0000313" key="5">
    <source>
        <dbReference type="Proteomes" id="UP000246121"/>
    </source>
</evidence>
<dbReference type="EMBL" id="PRFA01000083">
    <property type="protein sequence ID" value="PWU87886.1"/>
    <property type="molecule type" value="Genomic_DNA"/>
</dbReference>
<dbReference type="OrthoDB" id="547796at2759"/>
<evidence type="ECO:0000313" key="4">
    <source>
        <dbReference type="EMBL" id="PWU87886.1"/>
    </source>
</evidence>
<accession>A0A2V2UX97</accession>
<evidence type="ECO:0000256" key="2">
    <source>
        <dbReference type="SAM" id="Phobius"/>
    </source>
</evidence>
<evidence type="ECO:0000256" key="1">
    <source>
        <dbReference type="ARBA" id="ARBA00038357"/>
    </source>
</evidence>
<keyword evidence="2" id="KW-1133">Transmembrane helix</keyword>
<dbReference type="VEuPathDB" id="TriTrypDB:TcCLB.506739.170"/>
<protein>
    <recommendedName>
        <fullName evidence="3">Cytochrome b5 heme-binding domain-containing protein</fullName>
    </recommendedName>
</protein>